<evidence type="ECO:0000313" key="1">
    <source>
        <dbReference type="EMBL" id="EGG41848.1"/>
    </source>
</evidence>
<protein>
    <submittedName>
        <fullName evidence="1">Uncharacterized protein</fullName>
    </submittedName>
</protein>
<dbReference type="HOGENOM" id="CLU_2519595_0_0_2"/>
<organism evidence="1">
    <name type="scientific">Candidatus Nitrosarchaeum limnium SFB1</name>
    <dbReference type="NCBI Taxonomy" id="886738"/>
    <lineage>
        <taxon>Archaea</taxon>
        <taxon>Nitrososphaerota</taxon>
        <taxon>Nitrososphaeria</taxon>
        <taxon>Nitrosopumilales</taxon>
        <taxon>Nitrosopumilaceae</taxon>
        <taxon>Nitrosarchaeum</taxon>
    </lineage>
</organism>
<dbReference type="STRING" id="886738.Nlim_1291"/>
<name>F3KLB1_9ARCH</name>
<dbReference type="AlphaFoldDB" id="F3KLB1"/>
<sequence length="84" mass="9681">MIAIKESIFEEEWVKASPIVDCLRSLGVKDLANFSYTLKKYPNLIRMRGSRGKGKEYKLTSGEGRQKAYDIFRQLVHDQSSLKI</sequence>
<proteinExistence type="predicted"/>
<comment type="caution">
    <text evidence="1">The sequence shown here is derived from an EMBL/GenBank/DDBJ whole genome shotgun (WGS) entry which is preliminary data.</text>
</comment>
<accession>F3KLB1</accession>
<dbReference type="EMBL" id="AEGP01000046">
    <property type="protein sequence ID" value="EGG41848.1"/>
    <property type="molecule type" value="Genomic_DNA"/>
</dbReference>
<gene>
    <name evidence="1" type="ORF">Nlim_1291</name>
</gene>
<reference evidence="1" key="1">
    <citation type="journal article" date="2011" name="PLoS ONE">
        <title>Genome of a low-salinity ammonia-oxidizing archaeon determined by single-cell and metagenomic analysis.</title>
        <authorList>
            <person name="Blainey P.C."/>
            <person name="Mosier A.C."/>
            <person name="Potanina A."/>
            <person name="Francis C.A."/>
            <person name="Quake S.R."/>
        </authorList>
    </citation>
    <scope>NUCLEOTIDE SEQUENCE [LARGE SCALE GENOMIC DNA]</scope>
    <source>
        <strain evidence="1">SFB1</strain>
    </source>
</reference>
<dbReference type="Proteomes" id="UP000004348">
    <property type="component" value="Chromosome"/>
</dbReference>